<evidence type="ECO:0000259" key="4">
    <source>
        <dbReference type="PROSITE" id="PS50240"/>
    </source>
</evidence>
<dbReference type="PRINTS" id="PR00722">
    <property type="entry name" value="CHYMOTRYPSIN"/>
</dbReference>
<comment type="caution">
    <text evidence="5">The sequence shown here is derived from an EMBL/GenBank/DDBJ whole genome shotgun (WGS) entry which is preliminary data.</text>
</comment>
<evidence type="ECO:0000256" key="2">
    <source>
        <dbReference type="ARBA" id="ARBA00023157"/>
    </source>
</evidence>
<dbReference type="InterPro" id="IPR043504">
    <property type="entry name" value="Peptidase_S1_PA_chymotrypsin"/>
</dbReference>
<evidence type="ECO:0000313" key="6">
    <source>
        <dbReference type="Proteomes" id="UP000278962"/>
    </source>
</evidence>
<accession>A0A660LFG2</accession>
<dbReference type="InterPro" id="IPR050430">
    <property type="entry name" value="Peptidase_S1"/>
</dbReference>
<evidence type="ECO:0000313" key="5">
    <source>
        <dbReference type="EMBL" id="RKQ92925.1"/>
    </source>
</evidence>
<sequence>MLASVLLASASIFHGTPAELPAFVSLSQGGHFCGGSLVAPDRVLTAAHCVQGSGPRAFDVIVGGRARAVKGIYFSPKYRIIPSPVAPEVESASAAVRDVAVIVLRAPVTDVAPLPIATTPPADGEPTTTIGRGITGPAGDVTRAPRAARQQVLPAASCKDLYRQLLHPTFHLCTQDPTSTASQACPGDSGSPVLVSRDGALQVVGVVSWGGETQERACGEGPADVSERVLPHLALVTGPLPARTAPYPTRAVRMTSKGCDRGRWRPAGTKLRVRSARRDGRRICIVTARTSGGWAELASQSAR</sequence>
<feature type="region of interest" description="Disordered" evidence="3">
    <location>
        <begin position="116"/>
        <end position="141"/>
    </location>
</feature>
<evidence type="ECO:0000256" key="3">
    <source>
        <dbReference type="SAM" id="MobiDB-lite"/>
    </source>
</evidence>
<dbReference type="InterPro" id="IPR018114">
    <property type="entry name" value="TRYPSIN_HIS"/>
</dbReference>
<dbReference type="CDD" id="cd00190">
    <property type="entry name" value="Tryp_SPc"/>
    <property type="match status" value="1"/>
</dbReference>
<dbReference type="SMART" id="SM00020">
    <property type="entry name" value="Tryp_SPc"/>
    <property type="match status" value="1"/>
</dbReference>
<dbReference type="Gene3D" id="2.40.10.10">
    <property type="entry name" value="Trypsin-like serine proteases"/>
    <property type="match status" value="1"/>
</dbReference>
<dbReference type="InterPro" id="IPR009003">
    <property type="entry name" value="Peptidase_S1_PA"/>
</dbReference>
<dbReference type="PROSITE" id="PS00134">
    <property type="entry name" value="TRYPSIN_HIS"/>
    <property type="match status" value="1"/>
</dbReference>
<evidence type="ECO:0000256" key="1">
    <source>
        <dbReference type="ARBA" id="ARBA00007664"/>
    </source>
</evidence>
<dbReference type="GO" id="GO:0004252">
    <property type="term" value="F:serine-type endopeptidase activity"/>
    <property type="evidence" value="ECO:0007669"/>
    <property type="project" value="InterPro"/>
</dbReference>
<protein>
    <submittedName>
        <fullName evidence="5">Trypsin</fullName>
    </submittedName>
</protein>
<gene>
    <name evidence="5" type="ORF">C8N24_2781</name>
</gene>
<dbReference type="RefSeq" id="WP_121250693.1">
    <property type="nucleotide sequence ID" value="NZ_RBIL01000001.1"/>
</dbReference>
<comment type="similarity">
    <text evidence="1">Belongs to the peptidase S1 family.</text>
</comment>
<dbReference type="EMBL" id="RBIL01000001">
    <property type="protein sequence ID" value="RKQ92925.1"/>
    <property type="molecule type" value="Genomic_DNA"/>
</dbReference>
<dbReference type="SUPFAM" id="SSF50494">
    <property type="entry name" value="Trypsin-like serine proteases"/>
    <property type="match status" value="1"/>
</dbReference>
<keyword evidence="2" id="KW-1015">Disulfide bond</keyword>
<organism evidence="5 6">
    <name type="scientific">Solirubrobacter pauli</name>
    <dbReference type="NCBI Taxonomy" id="166793"/>
    <lineage>
        <taxon>Bacteria</taxon>
        <taxon>Bacillati</taxon>
        <taxon>Actinomycetota</taxon>
        <taxon>Thermoleophilia</taxon>
        <taxon>Solirubrobacterales</taxon>
        <taxon>Solirubrobacteraceae</taxon>
        <taxon>Solirubrobacter</taxon>
    </lineage>
</organism>
<dbReference type="Pfam" id="PF00089">
    <property type="entry name" value="Trypsin"/>
    <property type="match status" value="1"/>
</dbReference>
<dbReference type="InterPro" id="IPR001254">
    <property type="entry name" value="Trypsin_dom"/>
</dbReference>
<name>A0A660LFG2_9ACTN</name>
<dbReference type="AlphaFoldDB" id="A0A660LFG2"/>
<dbReference type="PANTHER" id="PTHR24276">
    <property type="entry name" value="POLYSERASE-RELATED"/>
    <property type="match status" value="1"/>
</dbReference>
<feature type="domain" description="Peptidase S1" evidence="4">
    <location>
        <begin position="12"/>
        <end position="220"/>
    </location>
</feature>
<dbReference type="PROSITE" id="PS50240">
    <property type="entry name" value="TRYPSIN_DOM"/>
    <property type="match status" value="1"/>
</dbReference>
<proteinExistence type="inferred from homology"/>
<dbReference type="OrthoDB" id="9815928at2"/>
<dbReference type="GO" id="GO:0006508">
    <property type="term" value="P:proteolysis"/>
    <property type="evidence" value="ECO:0007669"/>
    <property type="project" value="InterPro"/>
</dbReference>
<feature type="compositionally biased region" description="Low complexity" evidence="3">
    <location>
        <begin position="124"/>
        <end position="137"/>
    </location>
</feature>
<dbReference type="InterPro" id="IPR001314">
    <property type="entry name" value="Peptidase_S1A"/>
</dbReference>
<reference evidence="5 6" key="1">
    <citation type="submission" date="2018-10" db="EMBL/GenBank/DDBJ databases">
        <title>Genomic Encyclopedia of Archaeal and Bacterial Type Strains, Phase II (KMG-II): from individual species to whole genera.</title>
        <authorList>
            <person name="Goeker M."/>
        </authorList>
    </citation>
    <scope>NUCLEOTIDE SEQUENCE [LARGE SCALE GENOMIC DNA]</scope>
    <source>
        <strain evidence="5 6">DSM 14954</strain>
    </source>
</reference>
<dbReference type="Proteomes" id="UP000278962">
    <property type="component" value="Unassembled WGS sequence"/>
</dbReference>
<keyword evidence="6" id="KW-1185">Reference proteome</keyword>
<dbReference type="PANTHER" id="PTHR24276:SF98">
    <property type="entry name" value="FI18310P1-RELATED"/>
    <property type="match status" value="1"/>
</dbReference>